<organism evidence="2 3">
    <name type="scientific">Pararge aegeria aegeria</name>
    <dbReference type="NCBI Taxonomy" id="348720"/>
    <lineage>
        <taxon>Eukaryota</taxon>
        <taxon>Metazoa</taxon>
        <taxon>Ecdysozoa</taxon>
        <taxon>Arthropoda</taxon>
        <taxon>Hexapoda</taxon>
        <taxon>Insecta</taxon>
        <taxon>Pterygota</taxon>
        <taxon>Neoptera</taxon>
        <taxon>Endopterygota</taxon>
        <taxon>Lepidoptera</taxon>
        <taxon>Glossata</taxon>
        <taxon>Ditrysia</taxon>
        <taxon>Papilionoidea</taxon>
        <taxon>Nymphalidae</taxon>
        <taxon>Satyrinae</taxon>
        <taxon>Satyrini</taxon>
        <taxon>Parargina</taxon>
        <taxon>Pararge</taxon>
    </lineage>
</organism>
<feature type="region of interest" description="Disordered" evidence="1">
    <location>
        <begin position="529"/>
        <end position="554"/>
    </location>
</feature>
<comment type="caution">
    <text evidence="2">The sequence shown here is derived from an EMBL/GenBank/DDBJ whole genome shotgun (WGS) entry which is preliminary data.</text>
</comment>
<sequence length="730" mass="85067">MSKLSEHYYLRNHYLEAEKVPTQTIMKEKMTPPLANIYFKSMTPKLRLLAGLEPPMKGGGSDWFIPPDEVLKGRAVMKPIKKSYLAKLGFNGIDSFGDKLVKDHHKAMEEEKRRLLLESDSKWKATVEASCSRQRDETSREQAKQNTAKIQQAFKEFSMLYSKSLTSIETLLLDAAVKEIERVEEETFNIKSKQYAELLKQQATMLYDRYTIKMFKEKTEQKDQFISTVEKARTELGNKLHDINVEKHVAIDRLRVLLECQNLACQVYVALKEREEFKQQIELSKHEHKKTVKILSEQMQMQDFEVQLAKEKEEKRQDFIKMWKKKICHVIKKFQIFVKYCLNNLPEHAEFFLNMEKLMLLQLSEATENPTFDSIFVPEKTVLDTPEPKPHPFFLFCDKGYKPKLNQDLCPKHCTSSASQLPVIVVNKRYIYAACDNVETFTEKVKEFLAGYRGDDDDLIDDHDYTFDIPIKCRSSDQLLELKLESSLIQVLQNELMITEHVKVRCMCNKPNCTCEHRTEKISAIAPTQNTVETESTEPKDYGQEITSRTEELEHEREPKWERYLDYLIPRRCKCAKRAKKHLQDHLPAYMRNISPFDVPELPNYITCSVDKLRKLVKSAQRFPSSSPTAQIEAKTRDKGTQYSDQEFDFLCTCFSEEEIEKLFHNVLKGSKLLAQDQETKFTVVDGSLSHSYLKKSDSSFVQDRAQSLKNLVKAAPELQEIFKKNDCDF</sequence>
<gene>
    <name evidence="2" type="primary">jg5933</name>
    <name evidence="2" type="ORF">PAEG_LOCUS13027</name>
</gene>
<name>A0A8S4RER7_9NEOP</name>
<proteinExistence type="predicted"/>
<protein>
    <submittedName>
        <fullName evidence="2">Jg5933 protein</fullName>
    </submittedName>
</protein>
<reference evidence="2" key="1">
    <citation type="submission" date="2022-03" db="EMBL/GenBank/DDBJ databases">
        <authorList>
            <person name="Lindestad O."/>
        </authorList>
    </citation>
    <scope>NUCLEOTIDE SEQUENCE</scope>
</reference>
<dbReference type="Proteomes" id="UP000838756">
    <property type="component" value="Unassembled WGS sequence"/>
</dbReference>
<dbReference type="AlphaFoldDB" id="A0A8S4RER7"/>
<evidence type="ECO:0000313" key="3">
    <source>
        <dbReference type="Proteomes" id="UP000838756"/>
    </source>
</evidence>
<accession>A0A8S4RER7</accession>
<evidence type="ECO:0000256" key="1">
    <source>
        <dbReference type="SAM" id="MobiDB-lite"/>
    </source>
</evidence>
<dbReference type="OrthoDB" id="8196513at2759"/>
<evidence type="ECO:0000313" key="2">
    <source>
        <dbReference type="EMBL" id="CAH2235364.1"/>
    </source>
</evidence>
<dbReference type="EMBL" id="CAKXAJ010025123">
    <property type="protein sequence ID" value="CAH2235364.1"/>
    <property type="molecule type" value="Genomic_DNA"/>
</dbReference>
<keyword evidence="3" id="KW-1185">Reference proteome</keyword>
<feature type="compositionally biased region" description="Basic and acidic residues" evidence="1">
    <location>
        <begin position="537"/>
        <end position="554"/>
    </location>
</feature>